<comment type="caution">
    <text evidence="7">The sequence shown here is derived from an EMBL/GenBank/DDBJ whole genome shotgun (WGS) entry which is preliminary data.</text>
</comment>
<evidence type="ECO:0000256" key="3">
    <source>
        <dbReference type="ARBA" id="ARBA00022630"/>
    </source>
</evidence>
<evidence type="ECO:0000256" key="1">
    <source>
        <dbReference type="ARBA" id="ARBA00001974"/>
    </source>
</evidence>
<dbReference type="InterPro" id="IPR050416">
    <property type="entry name" value="FAD-linked_Oxidoreductase"/>
</dbReference>
<dbReference type="GO" id="GO:0016491">
    <property type="term" value="F:oxidoreductase activity"/>
    <property type="evidence" value="ECO:0007669"/>
    <property type="project" value="UniProtKB-KW"/>
</dbReference>
<dbReference type="Gene3D" id="3.40.462.20">
    <property type="match status" value="1"/>
</dbReference>
<dbReference type="PANTHER" id="PTHR42973">
    <property type="entry name" value="BINDING OXIDOREDUCTASE, PUTATIVE (AFU_ORTHOLOGUE AFUA_1G17690)-RELATED"/>
    <property type="match status" value="1"/>
</dbReference>
<feature type="domain" description="FAD-binding PCMH-type" evidence="6">
    <location>
        <begin position="44"/>
        <end position="241"/>
    </location>
</feature>
<evidence type="ECO:0000259" key="6">
    <source>
        <dbReference type="PROSITE" id="PS51387"/>
    </source>
</evidence>
<comment type="cofactor">
    <cofactor evidence="1">
        <name>FAD</name>
        <dbReference type="ChEBI" id="CHEBI:57692"/>
    </cofactor>
</comment>
<dbReference type="OrthoDB" id="407275at2759"/>
<dbReference type="PANTHER" id="PTHR42973:SF39">
    <property type="entry name" value="FAD-BINDING PCMH-TYPE DOMAIN-CONTAINING PROTEIN"/>
    <property type="match status" value="1"/>
</dbReference>
<keyword evidence="5" id="KW-0560">Oxidoreductase</keyword>
<accession>A0A8H5SX98</accession>
<dbReference type="Pfam" id="PF01565">
    <property type="entry name" value="FAD_binding_4"/>
    <property type="match status" value="1"/>
</dbReference>
<dbReference type="InterPro" id="IPR006094">
    <property type="entry name" value="Oxid_FAD_bind_N"/>
</dbReference>
<keyword evidence="8" id="KW-1185">Reference proteome</keyword>
<dbReference type="InterPro" id="IPR016169">
    <property type="entry name" value="FAD-bd_PCMH_sub2"/>
</dbReference>
<name>A0A8H5SX98_FUSHE</name>
<sequence length="279" mass="30076">MTSPTSNRDISATLQSLLNDAGVHNIIKSDGAWPQNTKQYQKRINPNPACIAFPKDKDQLAKCLKCARDASVTVTALGPGHSFQGLGFGFPGNLVINMKAFDAVNYDENQELLTFGGGSRVGPVVNIGCGFGTTSRLYGCPMDSIVSVEIMLYDGTIVVATQGSDLLWAAKGAAASYGIVVSMTSKTFKPKFARAIKFIIYLGEVDVNGAARAFISIQNYATSSTCPDELAIRWSLKNWTTKGYFYGDPSSFDEVLKPLIDDLKAISPEASIEKEELGF</sequence>
<proteinExistence type="inferred from homology"/>
<evidence type="ECO:0000313" key="7">
    <source>
        <dbReference type="EMBL" id="KAF5658589.1"/>
    </source>
</evidence>
<reference evidence="7 8" key="1">
    <citation type="submission" date="2020-05" db="EMBL/GenBank/DDBJ databases">
        <title>Identification and distribution of gene clusters putatively required for synthesis of sphingolipid metabolism inhibitors in phylogenetically diverse species of the filamentous fungus Fusarium.</title>
        <authorList>
            <person name="Kim H.-S."/>
            <person name="Busman M."/>
            <person name="Brown D.W."/>
            <person name="Divon H."/>
            <person name="Uhlig S."/>
            <person name="Proctor R.H."/>
        </authorList>
    </citation>
    <scope>NUCLEOTIDE SEQUENCE [LARGE SCALE GENOMIC DNA]</scope>
    <source>
        <strain evidence="7 8">NRRL 20693</strain>
    </source>
</reference>
<keyword evidence="3" id="KW-0285">Flavoprotein</keyword>
<dbReference type="AlphaFoldDB" id="A0A8H5SX98"/>
<evidence type="ECO:0000256" key="5">
    <source>
        <dbReference type="ARBA" id="ARBA00023002"/>
    </source>
</evidence>
<dbReference type="InterPro" id="IPR016166">
    <property type="entry name" value="FAD-bd_PCMH"/>
</dbReference>
<dbReference type="GO" id="GO:0071949">
    <property type="term" value="F:FAD binding"/>
    <property type="evidence" value="ECO:0007669"/>
    <property type="project" value="InterPro"/>
</dbReference>
<dbReference type="Proteomes" id="UP000567885">
    <property type="component" value="Unassembled WGS sequence"/>
</dbReference>
<evidence type="ECO:0000256" key="4">
    <source>
        <dbReference type="ARBA" id="ARBA00022827"/>
    </source>
</evidence>
<gene>
    <name evidence="7" type="ORF">FHETE_9826</name>
</gene>
<dbReference type="SUPFAM" id="SSF56176">
    <property type="entry name" value="FAD-binding/transporter-associated domain-like"/>
    <property type="match status" value="1"/>
</dbReference>
<comment type="similarity">
    <text evidence="2">Belongs to the oxygen-dependent FAD-linked oxidoreductase family.</text>
</comment>
<evidence type="ECO:0000313" key="8">
    <source>
        <dbReference type="Proteomes" id="UP000567885"/>
    </source>
</evidence>
<protein>
    <submittedName>
        <fullName evidence="7">Berberine bridge enzyme</fullName>
    </submittedName>
</protein>
<dbReference type="PROSITE" id="PS51387">
    <property type="entry name" value="FAD_PCMH"/>
    <property type="match status" value="1"/>
</dbReference>
<organism evidence="7 8">
    <name type="scientific">Fusarium heterosporum</name>
    <dbReference type="NCBI Taxonomy" id="42747"/>
    <lineage>
        <taxon>Eukaryota</taxon>
        <taxon>Fungi</taxon>
        <taxon>Dikarya</taxon>
        <taxon>Ascomycota</taxon>
        <taxon>Pezizomycotina</taxon>
        <taxon>Sordariomycetes</taxon>
        <taxon>Hypocreomycetidae</taxon>
        <taxon>Hypocreales</taxon>
        <taxon>Nectriaceae</taxon>
        <taxon>Fusarium</taxon>
        <taxon>Fusarium heterosporum species complex</taxon>
    </lineage>
</organism>
<dbReference type="InterPro" id="IPR036318">
    <property type="entry name" value="FAD-bd_PCMH-like_sf"/>
</dbReference>
<keyword evidence="4" id="KW-0274">FAD</keyword>
<dbReference type="Gene3D" id="3.30.465.10">
    <property type="match status" value="2"/>
</dbReference>
<evidence type="ECO:0000256" key="2">
    <source>
        <dbReference type="ARBA" id="ARBA00005466"/>
    </source>
</evidence>
<dbReference type="EMBL" id="JAAGWQ010000234">
    <property type="protein sequence ID" value="KAF5658589.1"/>
    <property type="molecule type" value="Genomic_DNA"/>
</dbReference>